<organism evidence="3">
    <name type="scientific">viral metagenome</name>
    <dbReference type="NCBI Taxonomy" id="1070528"/>
    <lineage>
        <taxon>unclassified sequences</taxon>
        <taxon>metagenomes</taxon>
        <taxon>organismal metagenomes</taxon>
    </lineage>
</organism>
<dbReference type="AlphaFoldDB" id="A0A6C0IJ91"/>
<evidence type="ECO:0000313" key="3">
    <source>
        <dbReference type="EMBL" id="QHT92869.1"/>
    </source>
</evidence>
<keyword evidence="2" id="KW-0472">Membrane</keyword>
<reference evidence="3" key="1">
    <citation type="journal article" date="2020" name="Nature">
        <title>Giant virus diversity and host interactions through global metagenomics.</title>
        <authorList>
            <person name="Schulz F."/>
            <person name="Roux S."/>
            <person name="Paez-Espino D."/>
            <person name="Jungbluth S."/>
            <person name="Walsh D.A."/>
            <person name="Denef V.J."/>
            <person name="McMahon K.D."/>
            <person name="Konstantinidis K.T."/>
            <person name="Eloe-Fadrosh E.A."/>
            <person name="Kyrpides N.C."/>
            <person name="Woyke T."/>
        </authorList>
    </citation>
    <scope>NUCLEOTIDE SEQUENCE</scope>
    <source>
        <strain evidence="3">GVMAG-M-3300023184-89</strain>
    </source>
</reference>
<evidence type="ECO:0000256" key="2">
    <source>
        <dbReference type="SAM" id="Phobius"/>
    </source>
</evidence>
<accession>A0A6C0IJ91</accession>
<proteinExistence type="predicted"/>
<dbReference type="EMBL" id="MN740195">
    <property type="protein sequence ID" value="QHT92869.1"/>
    <property type="molecule type" value="Genomic_DNA"/>
</dbReference>
<protein>
    <submittedName>
        <fullName evidence="3">Uncharacterized protein</fullName>
    </submittedName>
</protein>
<feature type="coiled-coil region" evidence="1">
    <location>
        <begin position="35"/>
        <end position="101"/>
    </location>
</feature>
<name>A0A6C0IJ91_9ZZZZ</name>
<keyword evidence="2" id="KW-1133">Transmembrane helix</keyword>
<sequence>MERPSHFKDLNNELTQRYNIIIAEIVKTYPSYKANNNYEDGYKKNINNLEKLQGELFLLKNNLNKSTDELQKDIKEIDDKIYNLEEENVKLRGELALLTNSDNAAHGRLTDAKTMYNQKLLGNWLLFFSLTSVSYLLYRK</sequence>
<keyword evidence="1" id="KW-0175">Coiled coil</keyword>
<evidence type="ECO:0000256" key="1">
    <source>
        <dbReference type="SAM" id="Coils"/>
    </source>
</evidence>
<feature type="transmembrane region" description="Helical" evidence="2">
    <location>
        <begin position="120"/>
        <end position="138"/>
    </location>
</feature>
<keyword evidence="2" id="KW-0812">Transmembrane</keyword>